<dbReference type="InterPro" id="IPR017850">
    <property type="entry name" value="Alkaline_phosphatase_core_sf"/>
</dbReference>
<dbReference type="Pfam" id="PF00884">
    <property type="entry name" value="Sulfatase"/>
    <property type="match status" value="1"/>
</dbReference>
<feature type="domain" description="Sulfatase N-terminal" evidence="7">
    <location>
        <begin position="47"/>
        <end position="381"/>
    </location>
</feature>
<keyword evidence="3" id="KW-0479">Metal-binding</keyword>
<keyword evidence="6" id="KW-0106">Calcium</keyword>
<evidence type="ECO:0000256" key="1">
    <source>
        <dbReference type="ARBA" id="ARBA00001913"/>
    </source>
</evidence>
<proteinExistence type="inferred from homology"/>
<evidence type="ECO:0000313" key="9">
    <source>
        <dbReference type="Proteomes" id="UP000274271"/>
    </source>
</evidence>
<evidence type="ECO:0000256" key="4">
    <source>
        <dbReference type="ARBA" id="ARBA00022729"/>
    </source>
</evidence>
<accession>A0A3P1CG84</accession>
<comment type="cofactor">
    <cofactor evidence="1">
        <name>Ca(2+)</name>
        <dbReference type="ChEBI" id="CHEBI:29108"/>
    </cofactor>
</comment>
<dbReference type="InterPro" id="IPR024607">
    <property type="entry name" value="Sulfatase_CS"/>
</dbReference>
<evidence type="ECO:0000313" key="8">
    <source>
        <dbReference type="EMBL" id="RRB12359.1"/>
    </source>
</evidence>
<dbReference type="EMBL" id="RQJP01000004">
    <property type="protein sequence ID" value="RRB12359.1"/>
    <property type="molecule type" value="Genomic_DNA"/>
</dbReference>
<keyword evidence="4" id="KW-0732">Signal</keyword>
<name>A0A3P1CG84_9BACT</name>
<dbReference type="PANTHER" id="PTHR42693">
    <property type="entry name" value="ARYLSULFATASE FAMILY MEMBER"/>
    <property type="match status" value="1"/>
</dbReference>
<comment type="caution">
    <text evidence="8">The sequence shown here is derived from an EMBL/GenBank/DDBJ whole genome shotgun (WGS) entry which is preliminary data.</text>
</comment>
<dbReference type="Proteomes" id="UP000274271">
    <property type="component" value="Unassembled WGS sequence"/>
</dbReference>
<evidence type="ECO:0000256" key="5">
    <source>
        <dbReference type="ARBA" id="ARBA00022801"/>
    </source>
</evidence>
<dbReference type="Gene3D" id="3.40.720.10">
    <property type="entry name" value="Alkaline Phosphatase, subunit A"/>
    <property type="match status" value="1"/>
</dbReference>
<gene>
    <name evidence="8" type="ORF">EHT87_19365</name>
</gene>
<dbReference type="InterPro" id="IPR050738">
    <property type="entry name" value="Sulfatase"/>
</dbReference>
<dbReference type="GO" id="GO:0046872">
    <property type="term" value="F:metal ion binding"/>
    <property type="evidence" value="ECO:0007669"/>
    <property type="project" value="UniProtKB-KW"/>
</dbReference>
<dbReference type="PANTHER" id="PTHR42693:SF42">
    <property type="entry name" value="ARYLSULFATASE G"/>
    <property type="match status" value="1"/>
</dbReference>
<dbReference type="GO" id="GO:0004065">
    <property type="term" value="F:arylsulfatase activity"/>
    <property type="evidence" value="ECO:0007669"/>
    <property type="project" value="TreeGrafter"/>
</dbReference>
<dbReference type="InterPro" id="IPR000917">
    <property type="entry name" value="Sulfatase_N"/>
</dbReference>
<organism evidence="8 9">
    <name type="scientific">Larkinella knui</name>
    <dbReference type="NCBI Taxonomy" id="2025310"/>
    <lineage>
        <taxon>Bacteria</taxon>
        <taxon>Pseudomonadati</taxon>
        <taxon>Bacteroidota</taxon>
        <taxon>Cytophagia</taxon>
        <taxon>Cytophagales</taxon>
        <taxon>Spirosomataceae</taxon>
        <taxon>Larkinella</taxon>
    </lineage>
</organism>
<dbReference type="PROSITE" id="PS00149">
    <property type="entry name" value="SULFATASE_2"/>
    <property type="match status" value="1"/>
</dbReference>
<evidence type="ECO:0000259" key="7">
    <source>
        <dbReference type="Pfam" id="PF00884"/>
    </source>
</evidence>
<protein>
    <submittedName>
        <fullName evidence="8">DUF4976 domain-containing protein</fullName>
    </submittedName>
</protein>
<evidence type="ECO:0000256" key="6">
    <source>
        <dbReference type="ARBA" id="ARBA00022837"/>
    </source>
</evidence>
<dbReference type="SUPFAM" id="SSF53649">
    <property type="entry name" value="Alkaline phosphatase-like"/>
    <property type="match status" value="1"/>
</dbReference>
<evidence type="ECO:0000256" key="3">
    <source>
        <dbReference type="ARBA" id="ARBA00022723"/>
    </source>
</evidence>
<dbReference type="AlphaFoldDB" id="A0A3P1CG84"/>
<sequence length="492" mass="56182">MPRPTTVYLLYHHSPMQPRKNQFFVLLMLLGLSGFFHPVFGQKKPANVLVLYSDDQRYNTLHALGNDAIQTPNLDRLVKRGVAFTRAQTMGGLQGALCVPSRAMLHTGRYLHDLQKTGEVIPPEHTTLPEYLRTKGYQTYAIGKWHNDKAAFARSYEGGAALFFGGMHLPEKGGQEHPQYVDFDPSGQFKAANRNADTYSSELYANEAIRFLDRQNRETKPFYCYVAFTSPHDPRTPPEAFRKMYPKSQIKLPPNFLPQHPFDNGELAVRDEKLLPRPLTEEQAKEELALYYGMISELDAQIGRILDALDKNKLTENTLIVFAGDNGLAVGSHGLLGKQNLYEHSMRVPLVISHPALPQNKRIDVLAYLADVFPTVTDFLGLSAPPTVESQSLYPYIKGTKKQGRESVYYAYRDFQRAVRTADNWKLIKYRVNQQETTQLFDLNQDPYETRNLADNPAYSQKKQQLEARLISEMKTYHDFLDFSKPNWGRNL</sequence>
<dbReference type="CDD" id="cd16155">
    <property type="entry name" value="sulfatase_like"/>
    <property type="match status" value="1"/>
</dbReference>
<evidence type="ECO:0000256" key="2">
    <source>
        <dbReference type="ARBA" id="ARBA00008779"/>
    </source>
</evidence>
<reference evidence="8 9" key="1">
    <citation type="submission" date="2018-11" db="EMBL/GenBank/DDBJ databases">
        <authorList>
            <person name="Zhou Z."/>
            <person name="Wang G."/>
        </authorList>
    </citation>
    <scope>NUCLEOTIDE SEQUENCE [LARGE SCALE GENOMIC DNA]</scope>
    <source>
        <strain evidence="8 9">KCTC42998</strain>
    </source>
</reference>
<keyword evidence="5" id="KW-0378">Hydrolase</keyword>
<comment type="similarity">
    <text evidence="2">Belongs to the sulfatase family.</text>
</comment>
<dbReference type="OrthoDB" id="9762324at2"/>
<keyword evidence="9" id="KW-1185">Reference proteome</keyword>